<sequence>MPTRLLDAPGTAPETLSGAVERGAVTPSTGGTAIAADGTLFVSDTDTQRILRTAPDGTVSSLIEDPRLLRVDAIWIDATGRLWMPSAQFNRLALFQGGTSRVRYPVEVFTLQVGAEPPSTIIAEEGSCRTRRKRGAST</sequence>
<evidence type="ECO:0000313" key="1">
    <source>
        <dbReference type="EMBL" id="OHV17868.1"/>
    </source>
</evidence>
<organism evidence="1 2">
    <name type="scientific">Methylorubrum extorquens</name>
    <name type="common">Methylobacterium dichloromethanicum</name>
    <name type="synonym">Methylobacterium extorquens</name>
    <dbReference type="NCBI Taxonomy" id="408"/>
    <lineage>
        <taxon>Bacteria</taxon>
        <taxon>Pseudomonadati</taxon>
        <taxon>Pseudomonadota</taxon>
        <taxon>Alphaproteobacteria</taxon>
        <taxon>Hyphomicrobiales</taxon>
        <taxon>Methylobacteriaceae</taxon>
        <taxon>Methylorubrum</taxon>
    </lineage>
</organism>
<proteinExistence type="predicted"/>
<dbReference type="Proteomes" id="UP000180215">
    <property type="component" value="Unassembled WGS sequence"/>
</dbReference>
<dbReference type="EMBL" id="MNAO01000017">
    <property type="protein sequence ID" value="OHV17868.1"/>
    <property type="molecule type" value="Genomic_DNA"/>
</dbReference>
<gene>
    <name evidence="1" type="ORF">BK022_02975</name>
</gene>
<protein>
    <recommendedName>
        <fullName evidence="3">SMP-30/Gluconolactonase/LRE-like region domain-containing protein</fullName>
    </recommendedName>
</protein>
<reference evidence="1 2" key="1">
    <citation type="submission" date="2016-10" db="EMBL/GenBank/DDBJ databases">
        <title>Draft genome sequence of Methylobacterium extorquens CP3, a seed endophyte of Crotalaria pumila with plant growth-promoting and metal tolerance properties.</title>
        <authorList>
            <person name="Sanchez-Lopez A.S."/>
            <person name="Van Hamme J.D."/>
            <person name="Thijs S."/>
            <person name="Mcammond B.M."/>
            <person name="Stevens V."/>
            <person name="Gonzalez-Chavez M.D.C."/>
            <person name="Vangronsveld J."/>
        </authorList>
    </citation>
    <scope>NUCLEOTIDE SEQUENCE [LARGE SCALE GENOMIC DNA]</scope>
    <source>
        <strain evidence="1 2">CP3</strain>
    </source>
</reference>
<evidence type="ECO:0008006" key="3">
    <source>
        <dbReference type="Google" id="ProtNLM"/>
    </source>
</evidence>
<name>A0A1S1P4C9_METEX</name>
<dbReference type="AlphaFoldDB" id="A0A1S1P4C9"/>
<comment type="caution">
    <text evidence="1">The sequence shown here is derived from an EMBL/GenBank/DDBJ whole genome shotgun (WGS) entry which is preliminary data.</text>
</comment>
<evidence type="ECO:0000313" key="2">
    <source>
        <dbReference type="Proteomes" id="UP000180215"/>
    </source>
</evidence>
<accession>A0A1S1P4C9</accession>
<dbReference type="SUPFAM" id="SSF101898">
    <property type="entry name" value="NHL repeat"/>
    <property type="match status" value="1"/>
</dbReference>
<dbReference type="Gene3D" id="2.120.10.30">
    <property type="entry name" value="TolB, C-terminal domain"/>
    <property type="match status" value="1"/>
</dbReference>
<dbReference type="InterPro" id="IPR011042">
    <property type="entry name" value="6-blade_b-propeller_TolB-like"/>
</dbReference>